<evidence type="ECO:0000256" key="1">
    <source>
        <dbReference type="SAM" id="Phobius"/>
    </source>
</evidence>
<feature type="transmembrane region" description="Helical" evidence="1">
    <location>
        <begin position="48"/>
        <end position="69"/>
    </location>
</feature>
<reference evidence="3 4" key="1">
    <citation type="submission" date="2020-05" db="EMBL/GenBank/DDBJ databases">
        <title>Genomic Encyclopedia of Type Strains, Phase IV (KMG-V): Genome sequencing to study the core and pangenomes of soil and plant-associated prokaryotes.</title>
        <authorList>
            <person name="Whitman W."/>
        </authorList>
    </citation>
    <scope>NUCLEOTIDE SEQUENCE [LARGE SCALE GENOMIC DNA]</scope>
    <source>
        <strain evidence="3 4">9A</strain>
    </source>
</reference>
<comment type="caution">
    <text evidence="3">The sequence shown here is derived from an EMBL/GenBank/DDBJ whole genome shotgun (WGS) entry which is preliminary data.</text>
</comment>
<keyword evidence="4" id="KW-1185">Reference proteome</keyword>
<keyword evidence="1" id="KW-0472">Membrane</keyword>
<proteinExistence type="predicted"/>
<name>A0ABX2FW06_9BACT</name>
<keyword evidence="2" id="KW-0732">Signal</keyword>
<dbReference type="Pfam" id="PF20077">
    <property type="entry name" value="CcmD_alt"/>
    <property type="match status" value="1"/>
</dbReference>
<dbReference type="InterPro" id="IPR030888">
    <property type="entry name" value="Put_ccm"/>
</dbReference>
<evidence type="ECO:0000313" key="4">
    <source>
        <dbReference type="Proteomes" id="UP000779507"/>
    </source>
</evidence>
<feature type="signal peptide" evidence="2">
    <location>
        <begin position="1"/>
        <end position="28"/>
    </location>
</feature>
<gene>
    <name evidence="3" type="ORF">HNP98_003414</name>
</gene>
<dbReference type="RefSeq" id="WP_173811337.1">
    <property type="nucleotide sequence ID" value="NZ_JABSNP010000018.1"/>
</dbReference>
<protein>
    <submittedName>
        <fullName evidence="3">CcmD family protein</fullName>
    </submittedName>
</protein>
<dbReference type="EMBL" id="JABSNP010000018">
    <property type="protein sequence ID" value="NRT20570.1"/>
    <property type="molecule type" value="Genomic_DNA"/>
</dbReference>
<accession>A0ABX2FW06</accession>
<sequence>MTNKLFRYFLAACFGLQLVLGTAAHAWAQAPGPDAPAMADDLRASGKIYVVVAAVVVIIAGLLVYLIALDRKVGRLEKRTTDLTDF</sequence>
<keyword evidence="1" id="KW-1133">Transmembrane helix</keyword>
<evidence type="ECO:0000313" key="3">
    <source>
        <dbReference type="EMBL" id="NRT20570.1"/>
    </source>
</evidence>
<dbReference type="Proteomes" id="UP000779507">
    <property type="component" value="Unassembled WGS sequence"/>
</dbReference>
<feature type="chain" id="PRO_5046718419" evidence="2">
    <location>
        <begin position="29"/>
        <end position="86"/>
    </location>
</feature>
<organism evidence="3 4">
    <name type="scientific">Hymenobacter caeli</name>
    <dbReference type="NCBI Taxonomy" id="2735894"/>
    <lineage>
        <taxon>Bacteria</taxon>
        <taxon>Pseudomonadati</taxon>
        <taxon>Bacteroidota</taxon>
        <taxon>Cytophagia</taxon>
        <taxon>Cytophagales</taxon>
        <taxon>Hymenobacteraceae</taxon>
        <taxon>Hymenobacter</taxon>
    </lineage>
</organism>
<keyword evidence="1" id="KW-0812">Transmembrane</keyword>
<evidence type="ECO:0000256" key="2">
    <source>
        <dbReference type="SAM" id="SignalP"/>
    </source>
</evidence>
<dbReference type="NCBIfam" id="TIGR04391">
    <property type="entry name" value="CcmD_alt_fam"/>
    <property type="match status" value="1"/>
</dbReference>